<dbReference type="EMBL" id="ML994482">
    <property type="protein sequence ID" value="KAF2196104.1"/>
    <property type="molecule type" value="Genomic_DNA"/>
</dbReference>
<organism evidence="1 2">
    <name type="scientific">Delitschia confertaspora ATCC 74209</name>
    <dbReference type="NCBI Taxonomy" id="1513339"/>
    <lineage>
        <taxon>Eukaryota</taxon>
        <taxon>Fungi</taxon>
        <taxon>Dikarya</taxon>
        <taxon>Ascomycota</taxon>
        <taxon>Pezizomycotina</taxon>
        <taxon>Dothideomycetes</taxon>
        <taxon>Pleosporomycetidae</taxon>
        <taxon>Pleosporales</taxon>
        <taxon>Delitschiaceae</taxon>
        <taxon>Delitschia</taxon>
    </lineage>
</organism>
<evidence type="ECO:0000313" key="2">
    <source>
        <dbReference type="Proteomes" id="UP000799536"/>
    </source>
</evidence>
<sequence>MLPRTLEFQNSIDRFSACVFGQANVGPRTAPRGGERPRNLNTLLNARAIACYLFAVNCIPFLPVSRYPQSKNASTDRRGWSCSSAKVTTRLFYSTSVLYSRPGATFRTTGLVGGELRKSTNSAVLQHFLSHCTSFTFALHLRLRIYLSRAPRVFPRCHRQRL</sequence>
<name>A0A9P4MKM2_9PLEO</name>
<evidence type="ECO:0000313" key="1">
    <source>
        <dbReference type="EMBL" id="KAF2196104.1"/>
    </source>
</evidence>
<reference evidence="1" key="1">
    <citation type="journal article" date="2020" name="Stud. Mycol.">
        <title>101 Dothideomycetes genomes: a test case for predicting lifestyles and emergence of pathogens.</title>
        <authorList>
            <person name="Haridas S."/>
            <person name="Albert R."/>
            <person name="Binder M."/>
            <person name="Bloem J."/>
            <person name="Labutti K."/>
            <person name="Salamov A."/>
            <person name="Andreopoulos B."/>
            <person name="Baker S."/>
            <person name="Barry K."/>
            <person name="Bills G."/>
            <person name="Bluhm B."/>
            <person name="Cannon C."/>
            <person name="Castanera R."/>
            <person name="Culley D."/>
            <person name="Daum C."/>
            <person name="Ezra D."/>
            <person name="Gonzalez J."/>
            <person name="Henrissat B."/>
            <person name="Kuo A."/>
            <person name="Liang C."/>
            <person name="Lipzen A."/>
            <person name="Lutzoni F."/>
            <person name="Magnuson J."/>
            <person name="Mondo S."/>
            <person name="Nolan M."/>
            <person name="Ohm R."/>
            <person name="Pangilinan J."/>
            <person name="Park H.-J."/>
            <person name="Ramirez L."/>
            <person name="Alfaro M."/>
            <person name="Sun H."/>
            <person name="Tritt A."/>
            <person name="Yoshinaga Y."/>
            <person name="Zwiers L.-H."/>
            <person name="Turgeon B."/>
            <person name="Goodwin S."/>
            <person name="Spatafora J."/>
            <person name="Crous P."/>
            <person name="Grigoriev I."/>
        </authorList>
    </citation>
    <scope>NUCLEOTIDE SEQUENCE</scope>
    <source>
        <strain evidence="1">ATCC 74209</strain>
    </source>
</reference>
<gene>
    <name evidence="1" type="ORF">GQ43DRAFT_276928</name>
</gene>
<comment type="caution">
    <text evidence="1">The sequence shown here is derived from an EMBL/GenBank/DDBJ whole genome shotgun (WGS) entry which is preliminary data.</text>
</comment>
<dbReference type="AlphaFoldDB" id="A0A9P4MKM2"/>
<protein>
    <submittedName>
        <fullName evidence="1">Uncharacterized protein</fullName>
    </submittedName>
</protein>
<proteinExistence type="predicted"/>
<dbReference type="Proteomes" id="UP000799536">
    <property type="component" value="Unassembled WGS sequence"/>
</dbReference>
<keyword evidence="2" id="KW-1185">Reference proteome</keyword>
<accession>A0A9P4MKM2</accession>